<gene>
    <name evidence="1" type="ORF">DXG03_009536</name>
</gene>
<dbReference type="Gene3D" id="3.80.10.10">
    <property type="entry name" value="Ribonuclease Inhibitor"/>
    <property type="match status" value="1"/>
</dbReference>
<evidence type="ECO:0000313" key="1">
    <source>
        <dbReference type="EMBL" id="KAG5643853.1"/>
    </source>
</evidence>
<dbReference type="Proteomes" id="UP000775547">
    <property type="component" value="Unassembled WGS sequence"/>
</dbReference>
<organism evidence="1 2">
    <name type="scientific">Asterophora parasitica</name>
    <dbReference type="NCBI Taxonomy" id="117018"/>
    <lineage>
        <taxon>Eukaryota</taxon>
        <taxon>Fungi</taxon>
        <taxon>Dikarya</taxon>
        <taxon>Basidiomycota</taxon>
        <taxon>Agaricomycotina</taxon>
        <taxon>Agaricomycetes</taxon>
        <taxon>Agaricomycetidae</taxon>
        <taxon>Agaricales</taxon>
        <taxon>Tricholomatineae</taxon>
        <taxon>Lyophyllaceae</taxon>
        <taxon>Asterophora</taxon>
    </lineage>
</organism>
<comment type="caution">
    <text evidence="1">The sequence shown here is derived from an EMBL/GenBank/DDBJ whole genome shotgun (WGS) entry which is preliminary data.</text>
</comment>
<proteinExistence type="predicted"/>
<dbReference type="AlphaFoldDB" id="A0A9P7G5C7"/>
<protein>
    <submittedName>
        <fullName evidence="1">Uncharacterized protein</fullName>
    </submittedName>
</protein>
<dbReference type="SUPFAM" id="SSF52047">
    <property type="entry name" value="RNI-like"/>
    <property type="match status" value="1"/>
</dbReference>
<sequence length="159" mass="17698">MERCVLSIPQDIKKCIALKALAITPGADANADDKHPFHALCGLDFLTIRDSTYNDLDKLRDDSPATLALRAIQAEAWASLSVLNISHVVFNDTSLLHLLLNECTNLTEFTSTVPPLSDEFDAEQVISLPHLKSLHLKNIEHSWLFQLLRTPALSELDIE</sequence>
<accession>A0A9P7G5C7</accession>
<evidence type="ECO:0000313" key="2">
    <source>
        <dbReference type="Proteomes" id="UP000775547"/>
    </source>
</evidence>
<name>A0A9P7G5C7_9AGAR</name>
<reference evidence="1" key="2">
    <citation type="submission" date="2021-10" db="EMBL/GenBank/DDBJ databases">
        <title>Phylogenomics reveals ancestral predisposition of the termite-cultivated fungus Termitomyces towards a domesticated lifestyle.</title>
        <authorList>
            <person name="Auxier B."/>
            <person name="Grum-Grzhimaylo A."/>
            <person name="Cardenas M.E."/>
            <person name="Lodge J.D."/>
            <person name="Laessoe T."/>
            <person name="Pedersen O."/>
            <person name="Smith M.E."/>
            <person name="Kuyper T.W."/>
            <person name="Franco-Molano E.A."/>
            <person name="Baroni T.J."/>
            <person name="Aanen D.K."/>
        </authorList>
    </citation>
    <scope>NUCLEOTIDE SEQUENCE</scope>
    <source>
        <strain evidence="1">AP01</strain>
        <tissue evidence="1">Mycelium</tissue>
    </source>
</reference>
<keyword evidence="2" id="KW-1185">Reference proteome</keyword>
<dbReference type="EMBL" id="JABCKV010000092">
    <property type="protein sequence ID" value="KAG5643853.1"/>
    <property type="molecule type" value="Genomic_DNA"/>
</dbReference>
<dbReference type="InterPro" id="IPR032675">
    <property type="entry name" value="LRR_dom_sf"/>
</dbReference>
<reference evidence="1" key="1">
    <citation type="submission" date="2020-07" db="EMBL/GenBank/DDBJ databases">
        <authorList>
            <person name="Nieuwenhuis M."/>
            <person name="Van De Peppel L.J.J."/>
        </authorList>
    </citation>
    <scope>NUCLEOTIDE SEQUENCE</scope>
    <source>
        <strain evidence="1">AP01</strain>
        <tissue evidence="1">Mycelium</tissue>
    </source>
</reference>